<dbReference type="RefSeq" id="WP_111499776.1">
    <property type="nucleotide sequence ID" value="NZ_QKYN01000025.1"/>
</dbReference>
<name>A0A2X0IN12_9ACTN</name>
<accession>A0A2X0IN12</accession>
<dbReference type="Pfam" id="PF06013">
    <property type="entry name" value="WXG100"/>
    <property type="match status" value="1"/>
</dbReference>
<dbReference type="NCBIfam" id="TIGR03930">
    <property type="entry name" value="WXG100_ESAT6"/>
    <property type="match status" value="1"/>
</dbReference>
<dbReference type="InterPro" id="IPR010310">
    <property type="entry name" value="T7SS_ESAT-6-like"/>
</dbReference>
<feature type="region of interest" description="Disordered" evidence="2">
    <location>
        <begin position="81"/>
        <end position="103"/>
    </location>
</feature>
<organism evidence="3 4">
    <name type="scientific">Streptacidiphilus pinicola</name>
    <dbReference type="NCBI Taxonomy" id="2219663"/>
    <lineage>
        <taxon>Bacteria</taxon>
        <taxon>Bacillati</taxon>
        <taxon>Actinomycetota</taxon>
        <taxon>Actinomycetes</taxon>
        <taxon>Kitasatosporales</taxon>
        <taxon>Streptomycetaceae</taxon>
        <taxon>Streptacidiphilus</taxon>
    </lineage>
</organism>
<reference evidence="3 4" key="1">
    <citation type="submission" date="2018-06" db="EMBL/GenBank/DDBJ databases">
        <title>Streptacidiphilus pinicola sp. nov., isolated from pine grove soil.</title>
        <authorList>
            <person name="Roh S.G."/>
            <person name="Park S."/>
            <person name="Kim M.-K."/>
            <person name="Yun B.-R."/>
            <person name="Park J."/>
            <person name="Kim M.J."/>
            <person name="Kim Y.S."/>
            <person name="Kim S.B."/>
        </authorList>
    </citation>
    <scope>NUCLEOTIDE SEQUENCE [LARGE SCALE GENOMIC DNA]</scope>
    <source>
        <strain evidence="3 4">MMS16-CNU450</strain>
    </source>
</reference>
<protein>
    <recommendedName>
        <fullName evidence="1">ESAT-6-like protein</fullName>
    </recommendedName>
</protein>
<evidence type="ECO:0000256" key="2">
    <source>
        <dbReference type="SAM" id="MobiDB-lite"/>
    </source>
</evidence>
<evidence type="ECO:0000313" key="3">
    <source>
        <dbReference type="EMBL" id="RAG86562.1"/>
    </source>
</evidence>
<gene>
    <name evidence="3" type="ORF">DN069_05960</name>
</gene>
<sequence>MSGQFRTTADEMQAFSARISEVSAQINQELSRLNNVVSGITSGWQGAAAQSYGQLQQKWNEDATKLNRVLGEIKDAIDNTSKQYTQTEQEQHSGLSRITSALG</sequence>
<comment type="similarity">
    <text evidence="1">Belongs to the WXG100 family.</text>
</comment>
<proteinExistence type="inferred from homology"/>
<keyword evidence="4" id="KW-1185">Reference proteome</keyword>
<dbReference type="Gene3D" id="1.10.287.1060">
    <property type="entry name" value="ESAT-6-like"/>
    <property type="match status" value="1"/>
</dbReference>
<dbReference type="InterPro" id="IPR036689">
    <property type="entry name" value="ESAT-6-like_sf"/>
</dbReference>
<dbReference type="EMBL" id="QKYN01000025">
    <property type="protein sequence ID" value="RAG86562.1"/>
    <property type="molecule type" value="Genomic_DNA"/>
</dbReference>
<dbReference type="AlphaFoldDB" id="A0A2X0IN12"/>
<evidence type="ECO:0000256" key="1">
    <source>
        <dbReference type="RuleBase" id="RU362001"/>
    </source>
</evidence>
<dbReference type="Proteomes" id="UP000248889">
    <property type="component" value="Unassembled WGS sequence"/>
</dbReference>
<dbReference type="OrthoDB" id="3253863at2"/>
<dbReference type="SUPFAM" id="SSF140453">
    <property type="entry name" value="EsxAB dimer-like"/>
    <property type="match status" value="1"/>
</dbReference>
<evidence type="ECO:0000313" key="4">
    <source>
        <dbReference type="Proteomes" id="UP000248889"/>
    </source>
</evidence>
<comment type="caution">
    <text evidence="3">The sequence shown here is derived from an EMBL/GenBank/DDBJ whole genome shotgun (WGS) entry which is preliminary data.</text>
</comment>